<protein>
    <submittedName>
        <fullName evidence="8">Membrane protein</fullName>
    </submittedName>
</protein>
<gene>
    <name evidence="8" type="ORF">N782_03935</name>
</gene>
<proteinExistence type="inferred from homology"/>
<dbReference type="PANTHER" id="PTHR32322">
    <property type="entry name" value="INNER MEMBRANE TRANSPORTER"/>
    <property type="match status" value="1"/>
</dbReference>
<dbReference type="InterPro" id="IPR000620">
    <property type="entry name" value="EamA_dom"/>
</dbReference>
<evidence type="ECO:0000256" key="5">
    <source>
        <dbReference type="ARBA" id="ARBA00023136"/>
    </source>
</evidence>
<dbReference type="eggNOG" id="COG0697">
    <property type="taxonomic scope" value="Bacteria"/>
</dbReference>
<organism evidence="8 9">
    <name type="scientific">Pontibacillus yanchengensis Y32</name>
    <dbReference type="NCBI Taxonomy" id="1385514"/>
    <lineage>
        <taxon>Bacteria</taxon>
        <taxon>Bacillati</taxon>
        <taxon>Bacillota</taxon>
        <taxon>Bacilli</taxon>
        <taxon>Bacillales</taxon>
        <taxon>Bacillaceae</taxon>
        <taxon>Pontibacillus</taxon>
    </lineage>
</organism>
<feature type="transmembrane region" description="Helical" evidence="6">
    <location>
        <begin position="147"/>
        <end position="166"/>
    </location>
</feature>
<comment type="caution">
    <text evidence="8">The sequence shown here is derived from an EMBL/GenBank/DDBJ whole genome shotgun (WGS) entry which is preliminary data.</text>
</comment>
<dbReference type="GO" id="GO:0016020">
    <property type="term" value="C:membrane"/>
    <property type="evidence" value="ECO:0007669"/>
    <property type="project" value="UniProtKB-SubCell"/>
</dbReference>
<comment type="similarity">
    <text evidence="2">Belongs to the EamA transporter family.</text>
</comment>
<keyword evidence="9" id="KW-1185">Reference proteome</keyword>
<feature type="transmembrane region" description="Helical" evidence="6">
    <location>
        <begin position="117"/>
        <end position="135"/>
    </location>
</feature>
<evidence type="ECO:0000256" key="6">
    <source>
        <dbReference type="SAM" id="Phobius"/>
    </source>
</evidence>
<dbReference type="AlphaFoldDB" id="A0A0A2TCL4"/>
<feature type="transmembrane region" description="Helical" evidence="6">
    <location>
        <begin position="262"/>
        <end position="280"/>
    </location>
</feature>
<keyword evidence="3 6" id="KW-0812">Transmembrane</keyword>
<evidence type="ECO:0000256" key="3">
    <source>
        <dbReference type="ARBA" id="ARBA00022692"/>
    </source>
</evidence>
<feature type="transmembrane region" description="Helical" evidence="6">
    <location>
        <begin position="178"/>
        <end position="200"/>
    </location>
</feature>
<feature type="domain" description="EamA" evidence="7">
    <location>
        <begin position="147"/>
        <end position="280"/>
    </location>
</feature>
<feature type="transmembrane region" description="Helical" evidence="6">
    <location>
        <begin position="239"/>
        <end position="256"/>
    </location>
</feature>
<name>A0A0A2TCL4_9BACI</name>
<dbReference type="InterPro" id="IPR037185">
    <property type="entry name" value="EmrE-like"/>
</dbReference>
<feature type="transmembrane region" description="Helical" evidence="6">
    <location>
        <begin position="62"/>
        <end position="83"/>
    </location>
</feature>
<dbReference type="SUPFAM" id="SSF103481">
    <property type="entry name" value="Multidrug resistance efflux transporter EmrE"/>
    <property type="match status" value="2"/>
</dbReference>
<dbReference type="PANTHER" id="PTHR32322:SF2">
    <property type="entry name" value="EAMA DOMAIN-CONTAINING PROTEIN"/>
    <property type="match status" value="1"/>
</dbReference>
<feature type="transmembrane region" description="Helical" evidence="6">
    <location>
        <begin position="206"/>
        <end position="227"/>
    </location>
</feature>
<reference evidence="8 9" key="1">
    <citation type="journal article" date="2015" name="Stand. Genomic Sci.">
        <title>High quality draft genome sequence of the moderately halophilic bacterium Pontibacillus yanchengensis Y32(T) and comparison among Pontibacillus genomes.</title>
        <authorList>
            <person name="Huang J."/>
            <person name="Qiao Z.X."/>
            <person name="Tang J.W."/>
            <person name="Wang G."/>
        </authorList>
    </citation>
    <scope>NUCLEOTIDE SEQUENCE [LARGE SCALE GENOMIC DNA]</scope>
    <source>
        <strain evidence="8 9">Y32</strain>
    </source>
</reference>
<dbReference type="InterPro" id="IPR050638">
    <property type="entry name" value="AA-Vitamin_Transporters"/>
</dbReference>
<accession>A0A0A2TCL4</accession>
<evidence type="ECO:0000256" key="4">
    <source>
        <dbReference type="ARBA" id="ARBA00022989"/>
    </source>
</evidence>
<dbReference type="Proteomes" id="UP000030147">
    <property type="component" value="Unassembled WGS sequence"/>
</dbReference>
<keyword evidence="4 6" id="KW-1133">Transmembrane helix</keyword>
<sequence>MNILAAVGFVIMWSSGFIGARLGTAEANSMTVLMWRFIVAANILSGWWLWRHRKKLSVKSVISQALIGLFAQGGYLYCVFLSVEHGVSAGTSNLITTLQPIMAAALAGPILKESTSLKQWGGLLVGIVGVLFVVYEDLGTSSQVPLWAYALSFLAMISLVCATLYEKSLKHSVDLSDALPIQTLISAILFLIIGFTTGYAAPPATINFWFAVAWVAGLSTIGGYGFYWLNLKLGSVTRVSSLLYLTPPVTMLWAFLMFGDRIGFLTIVGMVLCFIGVWIIRKQATSKPKHKECIVKGCGQYG</sequence>
<evidence type="ECO:0000259" key="7">
    <source>
        <dbReference type="Pfam" id="PF00892"/>
    </source>
</evidence>
<evidence type="ECO:0000313" key="9">
    <source>
        <dbReference type="Proteomes" id="UP000030147"/>
    </source>
</evidence>
<feature type="domain" description="EamA" evidence="7">
    <location>
        <begin position="3"/>
        <end position="134"/>
    </location>
</feature>
<feature type="transmembrane region" description="Helical" evidence="6">
    <location>
        <begin position="33"/>
        <end position="50"/>
    </location>
</feature>
<evidence type="ECO:0000256" key="1">
    <source>
        <dbReference type="ARBA" id="ARBA00004127"/>
    </source>
</evidence>
<evidence type="ECO:0000256" key="2">
    <source>
        <dbReference type="ARBA" id="ARBA00007362"/>
    </source>
</evidence>
<dbReference type="STRING" id="1385514.N782_03935"/>
<keyword evidence="5 6" id="KW-0472">Membrane</keyword>
<evidence type="ECO:0000313" key="8">
    <source>
        <dbReference type="EMBL" id="KGP73582.1"/>
    </source>
</evidence>
<dbReference type="EMBL" id="AVBF01000011">
    <property type="protein sequence ID" value="KGP73582.1"/>
    <property type="molecule type" value="Genomic_DNA"/>
</dbReference>
<dbReference type="Pfam" id="PF00892">
    <property type="entry name" value="EamA"/>
    <property type="match status" value="2"/>
</dbReference>
<comment type="subcellular location">
    <subcellularLocation>
        <location evidence="1">Endomembrane system</location>
        <topology evidence="1">Multi-pass membrane protein</topology>
    </subcellularLocation>
</comment>